<dbReference type="EMBL" id="PXYH01000010">
    <property type="protein sequence ID" value="PSJ42823.1"/>
    <property type="molecule type" value="Genomic_DNA"/>
</dbReference>
<evidence type="ECO:0000313" key="2">
    <source>
        <dbReference type="Proteomes" id="UP000242181"/>
    </source>
</evidence>
<dbReference type="OrthoDB" id="5887304at2"/>
<comment type="caution">
    <text evidence="1">The sequence shown here is derived from an EMBL/GenBank/DDBJ whole genome shotgun (WGS) entry which is preliminary data.</text>
</comment>
<organism evidence="1 2">
    <name type="scientific">Zobellella taiwanensis</name>
    <dbReference type="NCBI Taxonomy" id="347535"/>
    <lineage>
        <taxon>Bacteria</taxon>
        <taxon>Pseudomonadati</taxon>
        <taxon>Pseudomonadota</taxon>
        <taxon>Gammaproteobacteria</taxon>
        <taxon>Aeromonadales</taxon>
        <taxon>Aeromonadaceae</taxon>
        <taxon>Zobellella</taxon>
    </lineage>
</organism>
<dbReference type="RefSeq" id="WP_106453412.1">
    <property type="nucleotide sequence ID" value="NZ_PXYH01000010.1"/>
</dbReference>
<name>A0A2P7QY00_9GAMM</name>
<reference evidence="1 2" key="1">
    <citation type="submission" date="2018-03" db="EMBL/GenBank/DDBJ databases">
        <title>The draft genome of Zobellella taiwanensis JCM 13381.</title>
        <authorList>
            <person name="Liu L."/>
            <person name="Li L."/>
            <person name="Wang T."/>
            <person name="Zhang X."/>
            <person name="Liang L."/>
        </authorList>
    </citation>
    <scope>NUCLEOTIDE SEQUENCE [LARGE SCALE GENOMIC DNA]</scope>
    <source>
        <strain evidence="1 2">JCM 13381</strain>
    </source>
</reference>
<sequence>MLNRQCDYVLTGESPVHAHIVVNPTGWLEVEIAERGQCFVAELDKVFFRRGEQGMQLVCECAARQVSLSLESQDAFELYRMIDDARQELECLMCDL</sequence>
<proteinExistence type="predicted"/>
<accession>A0A2P7QY00</accession>
<protein>
    <submittedName>
        <fullName evidence="1">Uncharacterized protein</fullName>
    </submittedName>
</protein>
<gene>
    <name evidence="1" type="ORF">C7I36_09155</name>
</gene>
<dbReference type="AlphaFoldDB" id="A0A2P7QY00"/>
<dbReference type="Proteomes" id="UP000242181">
    <property type="component" value="Unassembled WGS sequence"/>
</dbReference>
<keyword evidence="2" id="KW-1185">Reference proteome</keyword>
<evidence type="ECO:0000313" key="1">
    <source>
        <dbReference type="EMBL" id="PSJ42823.1"/>
    </source>
</evidence>